<evidence type="ECO:0000313" key="3">
    <source>
        <dbReference type="Proteomes" id="UP001156691"/>
    </source>
</evidence>
<dbReference type="RefSeq" id="WP_284339401.1">
    <property type="nucleotide sequence ID" value="NZ_BSNS01000007.1"/>
</dbReference>
<accession>A0ABQ5W1R9</accession>
<evidence type="ECO:0000313" key="2">
    <source>
        <dbReference type="EMBL" id="GLQ53953.1"/>
    </source>
</evidence>
<feature type="compositionally biased region" description="Basic and acidic residues" evidence="1">
    <location>
        <begin position="127"/>
        <end position="137"/>
    </location>
</feature>
<feature type="region of interest" description="Disordered" evidence="1">
    <location>
        <begin position="122"/>
        <end position="146"/>
    </location>
</feature>
<organism evidence="2 3">
    <name type="scientific">Devosia nitrariae</name>
    <dbReference type="NCBI Taxonomy" id="2071872"/>
    <lineage>
        <taxon>Bacteria</taxon>
        <taxon>Pseudomonadati</taxon>
        <taxon>Pseudomonadota</taxon>
        <taxon>Alphaproteobacteria</taxon>
        <taxon>Hyphomicrobiales</taxon>
        <taxon>Devosiaceae</taxon>
        <taxon>Devosia</taxon>
    </lineage>
</organism>
<protein>
    <recommendedName>
        <fullName evidence="4">DUF2161 domain-containing phosphodiesterase</fullName>
    </recommendedName>
</protein>
<keyword evidence="3" id="KW-1185">Reference proteome</keyword>
<dbReference type="Proteomes" id="UP001156691">
    <property type="component" value="Unassembled WGS sequence"/>
</dbReference>
<dbReference type="EMBL" id="BSNS01000007">
    <property type="protein sequence ID" value="GLQ53953.1"/>
    <property type="molecule type" value="Genomic_DNA"/>
</dbReference>
<dbReference type="InterPro" id="IPR018679">
    <property type="entry name" value="DUF2161"/>
</dbReference>
<dbReference type="Pfam" id="PF09929">
    <property type="entry name" value="DUF2161"/>
    <property type="match status" value="1"/>
</dbReference>
<sequence>MLETSLYGPVKGFLESLGFVVQGEIGGCDLLALSDGSPPIVVVCELKLKFNLELVLQGVDRMAVSDEVWLAACVSKRGKGRESDVRFRNLCRRLGFGLLGISQAGKVEILLSPVALAPRRDPRRRSRLIDEHRRRQGDPVAGGGSRAPIMTAYRQEALSCAAALADGPKRPRDLKPERPNAPKILLHNVYGWFARTDRGIYDLTKAGREALERWPQHLQSTPAE</sequence>
<reference evidence="3" key="1">
    <citation type="journal article" date="2019" name="Int. J. Syst. Evol. Microbiol.">
        <title>The Global Catalogue of Microorganisms (GCM) 10K type strain sequencing project: providing services to taxonomists for standard genome sequencing and annotation.</title>
        <authorList>
            <consortium name="The Broad Institute Genomics Platform"/>
            <consortium name="The Broad Institute Genome Sequencing Center for Infectious Disease"/>
            <person name="Wu L."/>
            <person name="Ma J."/>
        </authorList>
    </citation>
    <scope>NUCLEOTIDE SEQUENCE [LARGE SCALE GENOMIC DNA]</scope>
    <source>
        <strain evidence="3">NBRC 112416</strain>
    </source>
</reference>
<gene>
    <name evidence="2" type="ORF">GCM10010862_12120</name>
</gene>
<comment type="caution">
    <text evidence="2">The sequence shown here is derived from an EMBL/GenBank/DDBJ whole genome shotgun (WGS) entry which is preliminary data.</text>
</comment>
<name>A0ABQ5W1R9_9HYPH</name>
<proteinExistence type="predicted"/>
<evidence type="ECO:0000256" key="1">
    <source>
        <dbReference type="SAM" id="MobiDB-lite"/>
    </source>
</evidence>
<evidence type="ECO:0008006" key="4">
    <source>
        <dbReference type="Google" id="ProtNLM"/>
    </source>
</evidence>